<accession>I4DSD0</accession>
<evidence type="ECO:0000313" key="1">
    <source>
        <dbReference type="EMBL" id="BAM20820.1"/>
    </source>
</evidence>
<name>I4DSD0_PAPPL</name>
<proteinExistence type="evidence at transcript level"/>
<dbReference type="EMBL" id="AK405612">
    <property type="protein sequence ID" value="BAM20820.1"/>
    <property type="molecule type" value="mRNA"/>
</dbReference>
<reference evidence="1" key="1">
    <citation type="journal article" date="2012" name="BMC Biol.">
        <title>Comprehensive microarray-based analysis for stage-specific larval camouflage pattern-associated genes in the swallowtail butterfly, Papilio xuthus.</title>
        <authorList>
            <person name="Futahashi R."/>
            <person name="Shirataki H."/>
            <person name="Narita T."/>
            <person name="Mita K."/>
            <person name="Fujiwara H."/>
        </authorList>
    </citation>
    <scope>NUCLEOTIDE SEQUENCE</scope>
    <source>
        <tissue evidence="1">Epidermis</tissue>
    </source>
</reference>
<dbReference type="AlphaFoldDB" id="I4DSD0"/>
<organism evidence="1">
    <name type="scientific">Papilio polytes</name>
    <name type="common">Common mormon</name>
    <name type="synonym">Swallowtail butterfly</name>
    <dbReference type="NCBI Taxonomy" id="76194"/>
    <lineage>
        <taxon>Eukaryota</taxon>
        <taxon>Metazoa</taxon>
        <taxon>Ecdysozoa</taxon>
        <taxon>Arthropoda</taxon>
        <taxon>Hexapoda</taxon>
        <taxon>Insecta</taxon>
        <taxon>Pterygota</taxon>
        <taxon>Neoptera</taxon>
        <taxon>Endopterygota</taxon>
        <taxon>Lepidoptera</taxon>
        <taxon>Glossata</taxon>
        <taxon>Ditrysia</taxon>
        <taxon>Papilionoidea</taxon>
        <taxon>Papilionidae</taxon>
        <taxon>Papilioninae</taxon>
        <taxon>Papilio</taxon>
    </lineage>
</organism>
<protein>
    <submittedName>
        <fullName evidence="1">Uncharacterized protein</fullName>
    </submittedName>
</protein>
<sequence>MSVVNILRTVKYTRTTSCAKTMCSLTSFGTNVYYLLTSKSYYTLTVNQFPITFPEASPTLSYPLTVLIDSYNCIIIINQNHY</sequence>